<feature type="transmembrane region" description="Helical" evidence="1">
    <location>
        <begin position="78"/>
        <end position="102"/>
    </location>
</feature>
<gene>
    <name evidence="2" type="ORF">E4U02_07670</name>
</gene>
<dbReference type="RefSeq" id="WP_135114263.1">
    <property type="nucleotide sequence ID" value="NZ_JADGLL010000014.1"/>
</dbReference>
<dbReference type="OrthoDB" id="10004971at2"/>
<dbReference type="Proteomes" id="UP000298358">
    <property type="component" value="Unassembled WGS sequence"/>
</dbReference>
<evidence type="ECO:0000256" key="1">
    <source>
        <dbReference type="SAM" id="Phobius"/>
    </source>
</evidence>
<proteinExistence type="predicted"/>
<evidence type="ECO:0000313" key="2">
    <source>
        <dbReference type="EMBL" id="TFU33085.1"/>
    </source>
</evidence>
<keyword evidence="1" id="KW-0812">Transmembrane</keyword>
<keyword evidence="1" id="KW-0472">Membrane</keyword>
<sequence length="117" mass="12668">MSPIVCTGAVQHRSFRDRVDHILARAIRGLFSGFVPLILMAWLFLAIAALNIVVLALFVVVALFTMGVTGRWDGLGNLGVVLLAGFVRALLVLAITAALLWVNDLSGRLAAPRPRRH</sequence>
<name>A0A4Y9FW42_9MICO</name>
<keyword evidence="1" id="KW-1133">Transmembrane helix</keyword>
<evidence type="ECO:0000313" key="3">
    <source>
        <dbReference type="Proteomes" id="UP000298358"/>
    </source>
</evidence>
<dbReference type="EMBL" id="SPQB01000014">
    <property type="protein sequence ID" value="TFU33085.1"/>
    <property type="molecule type" value="Genomic_DNA"/>
</dbReference>
<accession>A0A4Y9FW42</accession>
<protein>
    <submittedName>
        <fullName evidence="2">Uncharacterized protein</fullName>
    </submittedName>
</protein>
<feature type="transmembrane region" description="Helical" evidence="1">
    <location>
        <begin position="39"/>
        <end position="66"/>
    </location>
</feature>
<comment type="caution">
    <text evidence="2">The sequence shown here is derived from an EMBL/GenBank/DDBJ whole genome shotgun (WGS) entry which is preliminary data.</text>
</comment>
<keyword evidence="3" id="KW-1185">Reference proteome</keyword>
<organism evidence="2 3">
    <name type="scientific">Microbacterium paludicola</name>
    <dbReference type="NCBI Taxonomy" id="300019"/>
    <lineage>
        <taxon>Bacteria</taxon>
        <taxon>Bacillati</taxon>
        <taxon>Actinomycetota</taxon>
        <taxon>Actinomycetes</taxon>
        <taxon>Micrococcales</taxon>
        <taxon>Microbacteriaceae</taxon>
        <taxon>Microbacterium</taxon>
    </lineage>
</organism>
<reference evidence="2 3" key="1">
    <citation type="submission" date="2019-03" db="EMBL/GenBank/DDBJ databases">
        <title>Diversity of the mouse oral microbiome.</title>
        <authorList>
            <person name="Joseph S."/>
            <person name="Aduse-Opoku J."/>
            <person name="Curtis M."/>
            <person name="Wade W."/>
            <person name="Hashim A."/>
        </authorList>
    </citation>
    <scope>NUCLEOTIDE SEQUENCE [LARGE SCALE GENOMIC DNA]</scope>
    <source>
        <strain evidence="2 3">P1012</strain>
    </source>
</reference>
<dbReference type="AlphaFoldDB" id="A0A4Y9FW42"/>